<feature type="transmembrane region" description="Helical" evidence="9">
    <location>
        <begin position="1321"/>
        <end position="1344"/>
    </location>
</feature>
<name>A0A8K1CR16_PYTOL</name>
<comment type="similarity">
    <text evidence="2">Belongs to the ABC transporter superfamily. ABCG family. PDR (TC 3.A.1.205) subfamily.</text>
</comment>
<dbReference type="PROSITE" id="PS50893">
    <property type="entry name" value="ABC_TRANSPORTER_2"/>
    <property type="match status" value="2"/>
</dbReference>
<evidence type="ECO:0000256" key="3">
    <source>
        <dbReference type="ARBA" id="ARBA00022448"/>
    </source>
</evidence>
<dbReference type="PANTHER" id="PTHR19241">
    <property type="entry name" value="ATP-BINDING CASSETTE TRANSPORTER"/>
    <property type="match status" value="1"/>
</dbReference>
<feature type="transmembrane region" description="Helical" evidence="9">
    <location>
        <begin position="1087"/>
        <end position="1106"/>
    </location>
</feature>
<dbReference type="InterPro" id="IPR027417">
    <property type="entry name" value="P-loop_NTPase"/>
</dbReference>
<evidence type="ECO:0000256" key="8">
    <source>
        <dbReference type="ARBA" id="ARBA00023136"/>
    </source>
</evidence>
<comment type="caution">
    <text evidence="11">The sequence shown here is derived from an EMBL/GenBank/DDBJ whole genome shotgun (WGS) entry which is preliminary data.</text>
</comment>
<accession>A0A8K1CR16</accession>
<dbReference type="GO" id="GO:0140359">
    <property type="term" value="F:ABC-type transporter activity"/>
    <property type="evidence" value="ECO:0007669"/>
    <property type="project" value="InterPro"/>
</dbReference>
<evidence type="ECO:0000313" key="12">
    <source>
        <dbReference type="Proteomes" id="UP000794436"/>
    </source>
</evidence>
<dbReference type="InterPro" id="IPR003593">
    <property type="entry name" value="AAA+_ATPase"/>
</dbReference>
<keyword evidence="6" id="KW-0067">ATP-binding</keyword>
<feature type="transmembrane region" description="Helical" evidence="9">
    <location>
        <begin position="669"/>
        <end position="688"/>
    </location>
</feature>
<dbReference type="GO" id="GO:0016020">
    <property type="term" value="C:membrane"/>
    <property type="evidence" value="ECO:0007669"/>
    <property type="project" value="UniProtKB-SubCell"/>
</dbReference>
<evidence type="ECO:0000256" key="1">
    <source>
        <dbReference type="ARBA" id="ARBA00004141"/>
    </source>
</evidence>
<evidence type="ECO:0000256" key="4">
    <source>
        <dbReference type="ARBA" id="ARBA00022692"/>
    </source>
</evidence>
<dbReference type="CDD" id="cd03232">
    <property type="entry name" value="ABCG_PDR_domain2"/>
    <property type="match status" value="1"/>
</dbReference>
<dbReference type="FunFam" id="3.40.50.300:FF:000289">
    <property type="entry name" value="ABC transporter G family member 31"/>
    <property type="match status" value="1"/>
</dbReference>
<protein>
    <recommendedName>
        <fullName evidence="10">ABC transporter domain-containing protein</fullName>
    </recommendedName>
</protein>
<proteinExistence type="inferred from homology"/>
<feature type="transmembrane region" description="Helical" evidence="9">
    <location>
        <begin position="551"/>
        <end position="572"/>
    </location>
</feature>
<dbReference type="EMBL" id="SPLM01000007">
    <property type="protein sequence ID" value="TMW66788.1"/>
    <property type="molecule type" value="Genomic_DNA"/>
</dbReference>
<evidence type="ECO:0000259" key="10">
    <source>
        <dbReference type="PROSITE" id="PS50893"/>
    </source>
</evidence>
<dbReference type="GO" id="GO:0016887">
    <property type="term" value="F:ATP hydrolysis activity"/>
    <property type="evidence" value="ECO:0007669"/>
    <property type="project" value="InterPro"/>
</dbReference>
<feature type="domain" description="ABC transporter" evidence="10">
    <location>
        <begin position="44"/>
        <end position="342"/>
    </location>
</feature>
<sequence length="1349" mass="151204">MEEKAQIHYRSAEGLLAKGSHAFHEHVASRMEVAMGRALPQMEVRFKNLSLSADIQVAADEGKAELPTIPNFVKKRYGCAGKKSVVRKDILKNISGVFEPGTVTLVLGQPGSGKSSLMKVLSGRFPMEKNINLEGEIMYNGSAKHKLASRLPQFVSYVTQHDKHFPTLTVKETLEFAHKFSGSGLPKKTEQHFSQGTPEENRAAILATRTMYEHFPEIVLQQLGLQHCKDTVVGDAMLRGVSGGEKKRVTTGEMEFGNKYVTLMDEISTGLDSAATYDIISMQRSIAKQFQKTVVISLLQPSPEVFALFDNVMILNEGQVMYYGPCEEVQEYFTKLGFVCPPGRDLADFLVDLGTDQQRRYEVETPGVRVPPRRPSEFAELFERSVVHDRMLEKLHGPHDPQLLEDVDKHFGHVPEFQQSFWDSTLTLMRRQFLVTMRNKAFLKGKLVLVIIMALLYGSAFYQFDFKEIQVAMGVIFFAVLYLALGQTPMLPLYFEAREIFYKQRRANFYRTSSYVLSWSASQIPLTLGEAIVFGSIVYWMCGFVATAEQFLLFEALLFLTNLAFAAFFFFISTFTSGVHTAKPLSLSALLICILFSGFVLPRNKIPDYFIWLYWMDPISWGVRSLAVSQYRSAEFDVAVYEGVNYMKTHNRTMGEFYLEYFDIQTDKIWIVYGVLFNIVVYIVCMLLSMRVLENKRMDGVDNIVITKKDKGDDYALLTTPKEGAKNGHGGDTAINVARQDRVIKPVTVAFQDLWYTVPVPGQKKEKIDLLKGISGYALPGKMTALMGSSGAGKTTLMDVIAKRKTGGKTRGKILLNGHEATDLAIRRATGYCEQMDIHADSATVREALTFSAFMRQGSDVPAAKKYDSVQECLELLDLTPIADHIVRSCTVEQLKRLTIGVELAAQPSVLFLDEPTSGLDARSAKVIMDGVRKVADTGRTILCTIHQPSTEVFMLFDSLLLLKRGGETVYFGDLGQNGSTLINYFEGLPGVPRIEEGYNPANWMLDVIGAGVDNTDYQPTADFVAEFNASPLRTDLERNLNREGIALPSPLGPLKFNSKRAAGSFTQMTMLVQRFMRMYWRTPEYNWTRIAVHIFLGVLFGGVFFDSKFDTYQGINGGLGMVFMSTAFLGIVALNSMVPIASEARSAFYRERASQTYNAFWYFIGFTLAEIPYVVVASAIYTAIFFPMAGFSGIDSALLFWGFTVLNTLTQIYLGQFLSFALPSVEVAALIGVLLNSIAVLFMGFNPPATSVPSGYRWLFDIIPQRYSFMLLSAMLFGQCDNKGDNGCIVVDKVPNFPGKVTVKDYLDLVFSIRHDDMYYYLYISIIILVVLRVLALLALRFLNHQKK</sequence>
<dbReference type="Proteomes" id="UP000794436">
    <property type="component" value="Unassembled WGS sequence"/>
</dbReference>
<dbReference type="SUPFAM" id="SSF52540">
    <property type="entry name" value="P-loop containing nucleoside triphosphate hydrolases"/>
    <property type="match status" value="2"/>
</dbReference>
<keyword evidence="4 9" id="KW-0812">Transmembrane</keyword>
<dbReference type="InterPro" id="IPR034003">
    <property type="entry name" value="ABCG_PDR_2"/>
</dbReference>
<reference evidence="11" key="1">
    <citation type="submission" date="2019-03" db="EMBL/GenBank/DDBJ databases">
        <title>Long read genome sequence of the mycoparasitic Pythium oligandrum ATCC 38472 isolated from sugarbeet rhizosphere.</title>
        <authorList>
            <person name="Gaulin E."/>
        </authorList>
    </citation>
    <scope>NUCLEOTIDE SEQUENCE</scope>
    <source>
        <strain evidence="11">ATCC 38472_TT</strain>
    </source>
</reference>
<keyword evidence="3" id="KW-0813">Transport</keyword>
<feature type="transmembrane region" description="Helical" evidence="9">
    <location>
        <begin position="1118"/>
        <end position="1139"/>
    </location>
</feature>
<dbReference type="InterPro" id="IPR043926">
    <property type="entry name" value="ABCG_dom"/>
</dbReference>
<feature type="transmembrane region" description="Helical" evidence="9">
    <location>
        <begin position="470"/>
        <end position="495"/>
    </location>
</feature>
<dbReference type="Pfam" id="PF01061">
    <property type="entry name" value="ABC2_membrane"/>
    <property type="match status" value="2"/>
</dbReference>
<evidence type="ECO:0000256" key="2">
    <source>
        <dbReference type="ARBA" id="ARBA00006012"/>
    </source>
</evidence>
<dbReference type="Pfam" id="PF19055">
    <property type="entry name" value="ABC2_membrane_7"/>
    <property type="match status" value="2"/>
</dbReference>
<evidence type="ECO:0000256" key="9">
    <source>
        <dbReference type="SAM" id="Phobius"/>
    </source>
</evidence>
<dbReference type="Gene3D" id="3.40.50.300">
    <property type="entry name" value="P-loop containing nucleotide triphosphate hydrolases"/>
    <property type="match status" value="2"/>
</dbReference>
<dbReference type="GO" id="GO:0005524">
    <property type="term" value="F:ATP binding"/>
    <property type="evidence" value="ECO:0007669"/>
    <property type="project" value="UniProtKB-KW"/>
</dbReference>
<organism evidence="11 12">
    <name type="scientific">Pythium oligandrum</name>
    <name type="common">Mycoparasitic fungus</name>
    <dbReference type="NCBI Taxonomy" id="41045"/>
    <lineage>
        <taxon>Eukaryota</taxon>
        <taxon>Sar</taxon>
        <taxon>Stramenopiles</taxon>
        <taxon>Oomycota</taxon>
        <taxon>Peronosporomycetes</taxon>
        <taxon>Pythiales</taxon>
        <taxon>Pythiaceae</taxon>
        <taxon>Pythium</taxon>
    </lineage>
</organism>
<feature type="transmembrane region" description="Helical" evidence="9">
    <location>
        <begin position="1160"/>
        <end position="1187"/>
    </location>
</feature>
<dbReference type="SMART" id="SM00382">
    <property type="entry name" value="AAA"/>
    <property type="match status" value="2"/>
</dbReference>
<keyword evidence="7 9" id="KW-1133">Transmembrane helix</keyword>
<dbReference type="InterPro" id="IPR013525">
    <property type="entry name" value="ABC2_TM"/>
</dbReference>
<evidence type="ECO:0000256" key="7">
    <source>
        <dbReference type="ARBA" id="ARBA00022989"/>
    </source>
</evidence>
<gene>
    <name evidence="11" type="ORF">Poli38472_014100</name>
</gene>
<keyword evidence="8 9" id="KW-0472">Membrane</keyword>
<dbReference type="OrthoDB" id="109711at2759"/>
<feature type="transmembrane region" description="Helical" evidence="9">
    <location>
        <begin position="584"/>
        <end position="602"/>
    </location>
</feature>
<feature type="transmembrane region" description="Helical" evidence="9">
    <location>
        <begin position="1228"/>
        <end position="1246"/>
    </location>
</feature>
<feature type="transmembrane region" description="Helical" evidence="9">
    <location>
        <begin position="1199"/>
        <end position="1216"/>
    </location>
</feature>
<evidence type="ECO:0000256" key="6">
    <source>
        <dbReference type="ARBA" id="ARBA00022840"/>
    </source>
</evidence>
<keyword evidence="12" id="KW-1185">Reference proteome</keyword>
<dbReference type="FunFam" id="3.40.50.300:FF:000528">
    <property type="entry name" value="ABC transporter G family member 31"/>
    <property type="match status" value="1"/>
</dbReference>
<dbReference type="Pfam" id="PF00005">
    <property type="entry name" value="ABC_tran"/>
    <property type="match status" value="2"/>
</dbReference>
<feature type="domain" description="ABC transporter" evidence="10">
    <location>
        <begin position="749"/>
        <end position="991"/>
    </location>
</feature>
<dbReference type="InterPro" id="IPR003439">
    <property type="entry name" value="ABC_transporter-like_ATP-bd"/>
</dbReference>
<evidence type="ECO:0000313" key="11">
    <source>
        <dbReference type="EMBL" id="TMW66788.1"/>
    </source>
</evidence>
<keyword evidence="5" id="KW-0547">Nucleotide-binding</keyword>
<feature type="transmembrane region" description="Helical" evidence="9">
    <location>
        <begin position="447"/>
        <end position="464"/>
    </location>
</feature>
<feature type="transmembrane region" description="Helical" evidence="9">
    <location>
        <begin position="516"/>
        <end position="539"/>
    </location>
</feature>
<evidence type="ECO:0000256" key="5">
    <source>
        <dbReference type="ARBA" id="ARBA00022741"/>
    </source>
</evidence>
<comment type="subcellular location">
    <subcellularLocation>
        <location evidence="1">Membrane</location>
        <topology evidence="1">Multi-pass membrane protein</topology>
    </subcellularLocation>
</comment>